<dbReference type="Ensembl" id="ENSMFAT00000026687.2">
    <property type="protein sequence ID" value="ENSMFAP00000007991.2"/>
    <property type="gene ID" value="ENSMFAG00000036572.2"/>
</dbReference>
<dbReference type="InterPro" id="IPR045801">
    <property type="entry name" value="MEKK4_N"/>
</dbReference>
<evidence type="ECO:0000256" key="14">
    <source>
        <dbReference type="ARBA" id="ARBA00047559"/>
    </source>
</evidence>
<comment type="similarity">
    <text evidence="3">Belongs to the protein kinase superfamily. STE Ser/Thr protein kinase family. MAP kinase kinase kinase subfamily.</text>
</comment>
<evidence type="ECO:0000256" key="4">
    <source>
        <dbReference type="ARBA" id="ARBA00012406"/>
    </source>
</evidence>
<dbReference type="FunFam" id="1.10.510.10:FF:000122">
    <property type="entry name" value="Mitogen-activated protein kinase kinase kinase 4"/>
    <property type="match status" value="1"/>
</dbReference>
<evidence type="ECO:0000256" key="12">
    <source>
        <dbReference type="ARBA" id="ARBA00022840"/>
    </source>
</evidence>
<dbReference type="InterPro" id="IPR050538">
    <property type="entry name" value="MAP_kinase_kinase_kinase"/>
</dbReference>
<evidence type="ECO:0000256" key="17">
    <source>
        <dbReference type="ARBA" id="ARBA00069057"/>
    </source>
</evidence>
<dbReference type="Gene3D" id="1.10.510.10">
    <property type="entry name" value="Transferase(Phosphotransferase) domain 1"/>
    <property type="match status" value="1"/>
</dbReference>
<evidence type="ECO:0000256" key="3">
    <source>
        <dbReference type="ARBA" id="ARBA00006529"/>
    </source>
</evidence>
<proteinExistence type="inferred from homology"/>
<evidence type="ECO:0000256" key="5">
    <source>
        <dbReference type="ARBA" id="ARBA00022490"/>
    </source>
</evidence>
<evidence type="ECO:0000256" key="7">
    <source>
        <dbReference type="ARBA" id="ARBA00022553"/>
    </source>
</evidence>
<feature type="compositionally biased region" description="Basic and acidic residues" evidence="20">
    <location>
        <begin position="1283"/>
        <end position="1292"/>
    </location>
</feature>
<feature type="compositionally biased region" description="Acidic residues" evidence="20">
    <location>
        <begin position="671"/>
        <end position="681"/>
    </location>
</feature>
<evidence type="ECO:0000313" key="22">
    <source>
        <dbReference type="Ensembl" id="ENSMFAP00000007991.2"/>
    </source>
</evidence>
<keyword evidence="13" id="KW-0460">Magnesium</keyword>
<keyword evidence="23" id="KW-1185">Reference proteome</keyword>
<feature type="region of interest" description="Disordered" evidence="20">
    <location>
        <begin position="236"/>
        <end position="261"/>
    </location>
</feature>
<name>A0A2K5U6L0_MACFA</name>
<reference evidence="22 23" key="1">
    <citation type="submission" date="2013-03" db="EMBL/GenBank/DDBJ databases">
        <authorList>
            <person name="Warren W."/>
            <person name="Wilson R.K."/>
        </authorList>
    </citation>
    <scope>NUCLEOTIDE SEQUENCE</scope>
</reference>
<reference evidence="22" key="3">
    <citation type="submission" date="2025-09" db="UniProtKB">
        <authorList>
            <consortium name="Ensembl"/>
        </authorList>
    </citation>
    <scope>IDENTIFICATION</scope>
</reference>
<evidence type="ECO:0000256" key="11">
    <source>
        <dbReference type="ARBA" id="ARBA00022777"/>
    </source>
</evidence>
<feature type="region of interest" description="Disordered" evidence="20">
    <location>
        <begin position="1277"/>
        <end position="1305"/>
    </location>
</feature>
<dbReference type="Pfam" id="PF00069">
    <property type="entry name" value="Pkinase"/>
    <property type="match status" value="1"/>
</dbReference>
<dbReference type="VEuPathDB" id="HostDB:ENSMFAG00000036572"/>
<keyword evidence="8" id="KW-0808">Transferase</keyword>
<feature type="domain" description="Protein kinase" evidence="21">
    <location>
        <begin position="1374"/>
        <end position="1632"/>
    </location>
</feature>
<sequence>MVWNSGDFISSLKNPSLWRAALSRDRSCERPGDVRPPGRWDPGIRVAGPWAATPAGLTAPHPPRSSALPSVPSRPTTAREASGPSSPHSPAPLHSPPLPPAGREPGELGRPSSGTQSHGHLTALPAPSLPPSPPPFGRIPAPAASAADLGGLSSPPTVAPALGRSPFQDGRGARLLRQGRGGGGAESLPHFGASVPRARLQLTVCRGHAGLRARMREAAAALVPPPAFAVTPAAAMEELPPPPLPPPPPPPEPESESEPECCLAARQEGTLGDAACKSPESDPEDFSDETNTENLYGNSPPSTPRQIKRMSTKHQRNNVGRPASRSNLKEKMNAPNQPPHKDTGKTVENVEEYSYKQEKKIRAALRTTERDHKKNVQCSFMLDSVGGSLPKKSIPDVDLNKPYLSLGCSNAKLPVSVPMPIARPARQTSRTDCPADRLKFFETLRLLLKLTSVSKKKDREQRGQENTSGFWLNRSNELIWLELQAWHAGRTINDQDFFLYTARQAIPDIINEILTFKVNYGSFAFVRDGAGFNGTSVEGQCKATPGTKTVGYSTHHEHLQRQRVSFEQVKRIMELLEYIEALYPSLQALQKDYEKYAAKDFQDRVQALCLWLNITKDLNQKLRIMGTVLGIKNLSDIGWPVFEIPSPRPSKGNEPEYEGDDTEGELKELESSTDESEEEQISDPGVPEIRQPADNSFDIRSQDCISKKLERLESEDDSIGWGAPDCSAEAGFSRHCLTSIYRPFVDKALKQMGLRKLILRLHKLMDGSLQRARVALVKNDRPVEVYFDYMRSWIQMLQQLPQASHSLKNLLEEEWNFTKEITHYIRGGEAQAGKLFCDIAGMLLKSTGSFLEFGLQESCAEFWTSADDSSASDEIRRSVIEISRALKELFHEARERASKALGFAKMLRKDLEIAAEFRLSAPVRDLLDVLKLKQYVKVQIPGLENLQVFVPDTLAEEKSIILQLLNAAAGKDCSKDSDDVLFDAYLLLTKHSDRARDSEDSWGTWEAQPVKVVPQVETVDTLRSMQVDNLLLVVMQSAHLTIQRKAFQQSIEGLMTLCQEQTSSQPVIAKALQQLKNDALELCNRISNAIDRVDHMFTSEFDAEVDESESVTLQQYYREAMIQGYNFGFEYHKEVVRLMSGEFRQKIGDKYISFARKWMNYVLTKCESGRGTRPRWATQGFDFLQAIEPAFISALPEDDFLSLQALMNECIGHVIGKPHSPVTAIHRNSPRPMKVPRCHSDPPNPHLIIPTPEGFRGSSVPENDRLASIAAELQFRSLSRHSSPTEERDEPAYPRGDSSGSTRRSWELRTLISQSKDTASKLGPIEAIQKSVRLFEEKRYREMRRKNIIGQVCDTPKSYDNVMHVGLRKVTFKWQRGNKIGEGQYGKVYTCISVDTGELMAMKEIRFQPNDHKTIKETADELKIFEGIKHPNLVRYFGVELHREEMYIFMEYCDEGTLEEVSRLGLQEHVIRLYSKQITIAINVLHEHGIVHRDIKGANIFLTSSGLIKLGDFGCSVKLKNNAQTMPGEVNSTLGTAAYMAPEVITRAKGEGHGRAADIWSLGCVVIEMVTGKRPWHEYEHNFQIMYKVGMGHKPPIPERLSPEGKDFLSHCLESDPKMRWTASQLLDHSFVKVCTDEE</sequence>
<dbReference type="PROSITE" id="PS50011">
    <property type="entry name" value="PROTEIN_KINASE_DOM"/>
    <property type="match status" value="1"/>
</dbReference>
<dbReference type="Bgee" id="ENSMFAG00000036572">
    <property type="expression patterns" value="Expressed in cerebellum and 13 other cell types or tissues"/>
</dbReference>
<feature type="binding site" evidence="19">
    <location>
        <position position="1403"/>
    </location>
    <ligand>
        <name>ATP</name>
        <dbReference type="ChEBI" id="CHEBI:30616"/>
    </ligand>
</feature>
<dbReference type="PROSITE" id="PS00108">
    <property type="entry name" value="PROTEIN_KINASE_ST"/>
    <property type="match status" value="1"/>
</dbReference>
<dbReference type="InterPro" id="IPR011009">
    <property type="entry name" value="Kinase-like_dom_sf"/>
</dbReference>
<evidence type="ECO:0000256" key="8">
    <source>
        <dbReference type="ARBA" id="ARBA00022679"/>
    </source>
</evidence>
<keyword evidence="9" id="KW-0479">Metal-binding</keyword>
<evidence type="ECO:0000256" key="16">
    <source>
        <dbReference type="ARBA" id="ARBA00060115"/>
    </source>
</evidence>
<dbReference type="GO" id="GO:0005524">
    <property type="term" value="F:ATP binding"/>
    <property type="evidence" value="ECO:0007669"/>
    <property type="project" value="UniProtKB-UniRule"/>
</dbReference>
<comment type="subcellular location">
    <subcellularLocation>
        <location evidence="2">Cytoplasm</location>
        <location evidence="2">Perinuclear region</location>
    </subcellularLocation>
</comment>
<dbReference type="PANTHER" id="PTHR48016">
    <property type="entry name" value="MAP KINASE KINASE KINASE SSK2-RELATED-RELATED"/>
    <property type="match status" value="1"/>
</dbReference>
<feature type="compositionally biased region" description="Basic and acidic residues" evidence="20">
    <location>
        <begin position="23"/>
        <end position="38"/>
    </location>
</feature>
<dbReference type="InterPro" id="IPR000719">
    <property type="entry name" value="Prot_kinase_dom"/>
</dbReference>
<feature type="region of interest" description="Disordered" evidence="20">
    <location>
        <begin position="23"/>
        <end position="190"/>
    </location>
</feature>
<dbReference type="Proteomes" id="UP000233100">
    <property type="component" value="Chromosome 4"/>
</dbReference>
<keyword evidence="6" id="KW-0723">Serine/threonine-protein kinase</keyword>
<dbReference type="Pfam" id="PF19431">
    <property type="entry name" value="MEKK4_N"/>
    <property type="match status" value="2"/>
</dbReference>
<evidence type="ECO:0000256" key="6">
    <source>
        <dbReference type="ARBA" id="ARBA00022527"/>
    </source>
</evidence>
<evidence type="ECO:0000313" key="23">
    <source>
        <dbReference type="Proteomes" id="UP000233100"/>
    </source>
</evidence>
<feature type="region of interest" description="Disordered" evidence="20">
    <location>
        <begin position="273"/>
        <end position="348"/>
    </location>
</feature>
<keyword evidence="12 19" id="KW-0067">ATP-binding</keyword>
<accession>A0A2K5U6L0</accession>
<evidence type="ECO:0000256" key="15">
    <source>
        <dbReference type="ARBA" id="ARBA00048329"/>
    </source>
</evidence>
<dbReference type="PANTHER" id="PTHR48016:SF32">
    <property type="entry name" value="MITOGEN-ACTIVATED PROTEIN KINASE KINASE KINASE 4"/>
    <property type="match status" value="1"/>
</dbReference>
<dbReference type="SUPFAM" id="SSF56112">
    <property type="entry name" value="Protein kinase-like (PK-like)"/>
    <property type="match status" value="1"/>
</dbReference>
<keyword evidence="5" id="KW-0963">Cytoplasm</keyword>
<feature type="compositionally biased region" description="Pro residues" evidence="20">
    <location>
        <begin position="87"/>
        <end position="102"/>
    </location>
</feature>
<evidence type="ECO:0000256" key="9">
    <source>
        <dbReference type="ARBA" id="ARBA00022723"/>
    </source>
</evidence>
<comment type="catalytic activity">
    <reaction evidence="15">
        <text>L-seryl-[protein] + ATP = O-phospho-L-seryl-[protein] + ADP + H(+)</text>
        <dbReference type="Rhea" id="RHEA:17989"/>
        <dbReference type="Rhea" id="RHEA-COMP:9863"/>
        <dbReference type="Rhea" id="RHEA-COMP:11604"/>
        <dbReference type="ChEBI" id="CHEBI:15378"/>
        <dbReference type="ChEBI" id="CHEBI:29999"/>
        <dbReference type="ChEBI" id="CHEBI:30616"/>
        <dbReference type="ChEBI" id="CHEBI:83421"/>
        <dbReference type="ChEBI" id="CHEBI:456216"/>
        <dbReference type="EC" id="2.7.11.25"/>
    </reaction>
</comment>
<protein>
    <recommendedName>
        <fullName evidence="17">Mitogen-activated protein kinase kinase kinase 4</fullName>
        <ecNumber evidence="4">2.7.11.25</ecNumber>
    </recommendedName>
    <alternativeName>
        <fullName evidence="18">MAPK/ERK kinase kinase 4</fullName>
    </alternativeName>
</protein>
<evidence type="ECO:0000256" key="10">
    <source>
        <dbReference type="ARBA" id="ARBA00022741"/>
    </source>
</evidence>
<evidence type="ECO:0000256" key="20">
    <source>
        <dbReference type="SAM" id="MobiDB-lite"/>
    </source>
</evidence>
<evidence type="ECO:0000256" key="13">
    <source>
        <dbReference type="ARBA" id="ARBA00022842"/>
    </source>
</evidence>
<dbReference type="GO" id="GO:0046872">
    <property type="term" value="F:metal ion binding"/>
    <property type="evidence" value="ECO:0007669"/>
    <property type="project" value="UniProtKB-KW"/>
</dbReference>
<feature type="compositionally biased region" description="Pro residues" evidence="20">
    <location>
        <begin position="127"/>
        <end position="137"/>
    </location>
</feature>
<dbReference type="InterPro" id="IPR008271">
    <property type="entry name" value="Ser/Thr_kinase_AS"/>
</dbReference>
<feature type="compositionally biased region" description="Basic residues" evidence="20">
    <location>
        <begin position="306"/>
        <end position="316"/>
    </location>
</feature>
<keyword evidence="10 19" id="KW-0547">Nucleotide-binding</keyword>
<reference evidence="22" key="2">
    <citation type="submission" date="2025-08" db="UniProtKB">
        <authorList>
            <consortium name="Ensembl"/>
        </authorList>
    </citation>
    <scope>IDENTIFICATION</scope>
</reference>
<dbReference type="GO" id="GO:0004709">
    <property type="term" value="F:MAP kinase kinase kinase activity"/>
    <property type="evidence" value="ECO:0007669"/>
    <property type="project" value="UniProtKB-EC"/>
</dbReference>
<dbReference type="CDD" id="cd06626">
    <property type="entry name" value="STKc_MEKK4"/>
    <property type="match status" value="1"/>
</dbReference>
<gene>
    <name evidence="22" type="primary">MAP3K4</name>
</gene>
<dbReference type="GeneTree" id="ENSGT00880000138034"/>
<dbReference type="GO" id="GO:0048471">
    <property type="term" value="C:perinuclear region of cytoplasm"/>
    <property type="evidence" value="ECO:0007669"/>
    <property type="project" value="UniProtKB-SubCell"/>
</dbReference>
<dbReference type="EC" id="2.7.11.25" evidence="4"/>
<keyword evidence="11" id="KW-0418">Kinase</keyword>
<keyword evidence="7" id="KW-0597">Phosphoprotein</keyword>
<feature type="compositionally biased region" description="Acidic residues" evidence="20">
    <location>
        <begin position="281"/>
        <end position="291"/>
    </location>
</feature>
<comment type="catalytic activity">
    <reaction evidence="14">
        <text>L-threonyl-[protein] + ATP = O-phospho-L-threonyl-[protein] + ADP + H(+)</text>
        <dbReference type="Rhea" id="RHEA:46608"/>
        <dbReference type="Rhea" id="RHEA-COMP:11060"/>
        <dbReference type="Rhea" id="RHEA-COMP:11605"/>
        <dbReference type="ChEBI" id="CHEBI:15378"/>
        <dbReference type="ChEBI" id="CHEBI:30013"/>
        <dbReference type="ChEBI" id="CHEBI:30616"/>
        <dbReference type="ChEBI" id="CHEBI:61977"/>
        <dbReference type="ChEBI" id="CHEBI:456216"/>
        <dbReference type="EC" id="2.7.11.25"/>
    </reaction>
</comment>
<evidence type="ECO:0000256" key="2">
    <source>
        <dbReference type="ARBA" id="ARBA00004556"/>
    </source>
</evidence>
<feature type="compositionally biased region" description="Low complexity" evidence="20">
    <location>
        <begin position="138"/>
        <end position="155"/>
    </location>
</feature>
<dbReference type="PROSITE" id="PS00107">
    <property type="entry name" value="PROTEIN_KINASE_ATP"/>
    <property type="match status" value="1"/>
</dbReference>
<dbReference type="InterPro" id="IPR017441">
    <property type="entry name" value="Protein_kinase_ATP_BS"/>
</dbReference>
<feature type="compositionally biased region" description="Pro residues" evidence="20">
    <location>
        <begin position="239"/>
        <end position="252"/>
    </location>
</feature>
<comment type="function">
    <text evidence="16">Component of a protein kinase signal transduction cascade. Activates the CSBP2, P38 and JNK MAPK pathways, but not the ERK pathway. Specifically phosphorylates and activates MAP2K4 and MAP2K6.</text>
</comment>
<evidence type="ECO:0000256" key="1">
    <source>
        <dbReference type="ARBA" id="ARBA00001946"/>
    </source>
</evidence>
<organism evidence="22 23">
    <name type="scientific">Macaca fascicularis</name>
    <name type="common">Crab-eating macaque</name>
    <name type="synonym">Cynomolgus monkey</name>
    <dbReference type="NCBI Taxonomy" id="9541"/>
    <lineage>
        <taxon>Eukaryota</taxon>
        <taxon>Metazoa</taxon>
        <taxon>Chordata</taxon>
        <taxon>Craniata</taxon>
        <taxon>Vertebrata</taxon>
        <taxon>Euteleostomi</taxon>
        <taxon>Mammalia</taxon>
        <taxon>Eutheria</taxon>
        <taxon>Euarchontoglires</taxon>
        <taxon>Primates</taxon>
        <taxon>Haplorrhini</taxon>
        <taxon>Catarrhini</taxon>
        <taxon>Cercopithecidae</taxon>
        <taxon>Cercopithecinae</taxon>
        <taxon>Macaca</taxon>
    </lineage>
</organism>
<evidence type="ECO:0000256" key="19">
    <source>
        <dbReference type="PROSITE-ProRule" id="PRU10141"/>
    </source>
</evidence>
<comment type="cofactor">
    <cofactor evidence="1">
        <name>Mg(2+)</name>
        <dbReference type="ChEBI" id="CHEBI:18420"/>
    </cofactor>
</comment>
<dbReference type="SMART" id="SM00220">
    <property type="entry name" value="S_TKc"/>
    <property type="match status" value="1"/>
</dbReference>
<evidence type="ECO:0000259" key="21">
    <source>
        <dbReference type="PROSITE" id="PS50011"/>
    </source>
</evidence>
<evidence type="ECO:0000256" key="18">
    <source>
        <dbReference type="ARBA" id="ARBA00083883"/>
    </source>
</evidence>
<feature type="region of interest" description="Disordered" evidence="20">
    <location>
        <begin position="644"/>
        <end position="693"/>
    </location>
</feature>